<dbReference type="AlphaFoldDB" id="X1S8C9"/>
<organism evidence="1">
    <name type="scientific">marine sediment metagenome</name>
    <dbReference type="NCBI Taxonomy" id="412755"/>
    <lineage>
        <taxon>unclassified sequences</taxon>
        <taxon>metagenomes</taxon>
        <taxon>ecological metagenomes</taxon>
    </lineage>
</organism>
<name>X1S8C9_9ZZZZ</name>
<accession>X1S8C9</accession>
<protein>
    <submittedName>
        <fullName evidence="1">Uncharacterized protein</fullName>
    </submittedName>
</protein>
<sequence length="42" mass="4412">TQPAYKVPVARVALRYASQPVLAIDGHKAGTLVIKPKGGIVQ</sequence>
<dbReference type="EMBL" id="BARW01003154">
    <property type="protein sequence ID" value="GAI64004.1"/>
    <property type="molecule type" value="Genomic_DNA"/>
</dbReference>
<gene>
    <name evidence="1" type="ORF">S12H4_08234</name>
</gene>
<evidence type="ECO:0000313" key="1">
    <source>
        <dbReference type="EMBL" id="GAI64004.1"/>
    </source>
</evidence>
<proteinExistence type="predicted"/>
<feature type="non-terminal residue" evidence="1">
    <location>
        <position position="1"/>
    </location>
</feature>
<reference evidence="1" key="1">
    <citation type="journal article" date="2014" name="Front. Microbiol.">
        <title>High frequency of phylogenetically diverse reductive dehalogenase-homologous genes in deep subseafloor sedimentary metagenomes.</title>
        <authorList>
            <person name="Kawai M."/>
            <person name="Futagami T."/>
            <person name="Toyoda A."/>
            <person name="Takaki Y."/>
            <person name="Nishi S."/>
            <person name="Hori S."/>
            <person name="Arai W."/>
            <person name="Tsubouchi T."/>
            <person name="Morono Y."/>
            <person name="Uchiyama I."/>
            <person name="Ito T."/>
            <person name="Fujiyama A."/>
            <person name="Inagaki F."/>
            <person name="Takami H."/>
        </authorList>
    </citation>
    <scope>NUCLEOTIDE SEQUENCE</scope>
    <source>
        <strain evidence="1">Expedition CK06-06</strain>
    </source>
</reference>
<comment type="caution">
    <text evidence="1">The sequence shown here is derived from an EMBL/GenBank/DDBJ whole genome shotgun (WGS) entry which is preliminary data.</text>
</comment>